<protein>
    <submittedName>
        <fullName evidence="1">Uncharacterized protein</fullName>
    </submittedName>
</protein>
<reference evidence="2" key="2">
    <citation type="journal article" date="2018" name="Mol. Plant Microbe Interact.">
        <title>Genome sequence resources for the wheat stripe rust pathogen (Puccinia striiformis f. sp. tritici) and the barley stripe rust pathogen (Puccinia striiformis f. sp. hordei).</title>
        <authorList>
            <person name="Xia C."/>
            <person name="Wang M."/>
            <person name="Yin C."/>
            <person name="Cornejo O.E."/>
            <person name="Hulbert S.H."/>
            <person name="Chen X."/>
        </authorList>
    </citation>
    <scope>NUCLEOTIDE SEQUENCE [LARGE SCALE GENOMIC DNA]</scope>
    <source>
        <strain evidence="2">93-210</strain>
    </source>
</reference>
<accession>A0ACC0EHA5</accession>
<dbReference type="EMBL" id="CM045870">
    <property type="protein sequence ID" value="KAI7953569.1"/>
    <property type="molecule type" value="Genomic_DNA"/>
</dbReference>
<reference evidence="1 2" key="3">
    <citation type="journal article" date="2022" name="Microbiol. Spectr.">
        <title>Folding features and dynamics of 3D genome architecture in plant fungal pathogens.</title>
        <authorList>
            <person name="Xia C."/>
        </authorList>
    </citation>
    <scope>NUCLEOTIDE SEQUENCE [LARGE SCALE GENOMIC DNA]</scope>
    <source>
        <strain evidence="1 2">93-210</strain>
    </source>
</reference>
<proteinExistence type="predicted"/>
<evidence type="ECO:0000313" key="1">
    <source>
        <dbReference type="EMBL" id="KAI7953569.1"/>
    </source>
</evidence>
<dbReference type="Proteomes" id="UP001060170">
    <property type="component" value="Chromosome 6"/>
</dbReference>
<keyword evidence="2" id="KW-1185">Reference proteome</keyword>
<name>A0ACC0EHA5_9BASI</name>
<comment type="caution">
    <text evidence="1">The sequence shown here is derived from an EMBL/GenBank/DDBJ whole genome shotgun (WGS) entry which is preliminary data.</text>
</comment>
<organism evidence="1 2">
    <name type="scientific">Puccinia striiformis f. sp. tritici</name>
    <dbReference type="NCBI Taxonomy" id="168172"/>
    <lineage>
        <taxon>Eukaryota</taxon>
        <taxon>Fungi</taxon>
        <taxon>Dikarya</taxon>
        <taxon>Basidiomycota</taxon>
        <taxon>Pucciniomycotina</taxon>
        <taxon>Pucciniomycetes</taxon>
        <taxon>Pucciniales</taxon>
        <taxon>Pucciniaceae</taxon>
        <taxon>Puccinia</taxon>
    </lineage>
</organism>
<reference evidence="2" key="1">
    <citation type="journal article" date="2018" name="BMC Genomics">
        <title>Genomic insights into host adaptation between the wheat stripe rust pathogen (Puccinia striiformis f. sp. tritici) and the barley stripe rust pathogen (Puccinia striiformis f. sp. hordei).</title>
        <authorList>
            <person name="Xia C."/>
            <person name="Wang M."/>
            <person name="Yin C."/>
            <person name="Cornejo O.E."/>
            <person name="Hulbert S.H."/>
            <person name="Chen X."/>
        </authorList>
    </citation>
    <scope>NUCLEOTIDE SEQUENCE [LARGE SCALE GENOMIC DNA]</scope>
    <source>
        <strain evidence="2">93-210</strain>
    </source>
</reference>
<evidence type="ECO:0000313" key="2">
    <source>
        <dbReference type="Proteomes" id="UP001060170"/>
    </source>
</evidence>
<gene>
    <name evidence="1" type="ORF">MJO28_006116</name>
</gene>
<sequence>MNLKSWISPVDYAASIIPHDRVIWARSAQSPDQHIFHSSSIVISIALLVGCVDDDEVAHLAVKLLTHIAESTFFSAADQLLRLGQVSTNSEENEAEFSLLERGPILAEKAYRVIRQLCLHKYSCKPVSRYLRDTEQYFIVQASTPPLSIPANHITSGAQLIISSGSVIETTCSEIVATLHSTSWVLETISLELNILTQQAQRERATDLLLILFESASSPSQTKSILDQVGSPDQSPPRMQVLFLYLDFAWKSNTTIEPRLLSFFASLNFDRSGAIDGTGCQLFDLGAIISMLGATRQEIKRRGLLNIAAQQAEMQEEIKSVIESIVVENQRRQIASAQYHMLRSWSTLLRLTLSRAFHLVPAENRHIFLLDLLGSVLSKLVEGQVDSDSAKLLSGIVVALMIKLRHKGTQLGSLATGEAAQAFPFDRMIPILITIVQSIVLSNSSNIIRSTDGASTVASQLNHSRSTLEANTVAMISTASDRLLPVISKDAIMGSEVWRSVAFTALDLLLMLSDRSRSGSKLMAVLWRNGFMKNFVDLVKDAEGDLLAVLEPDPVMSIFYQPVSDRHSYLPPLFYLIRIFECVAGAEKLIDAKLLVRLGQCNYLSSSPQSLSPHQEFDMFIPSASERYHQLLLPPLQLVTCVLISLGSESGLATQEASSFINAQRETLMTCIRSAGMLTSSIGIQESLLITSILQIALPAVGDQEIVGKALWAALPENGV</sequence>